<keyword evidence="4" id="KW-1185">Reference proteome</keyword>
<dbReference type="PROSITE" id="PS51651">
    <property type="entry name" value="DOCKER"/>
    <property type="match status" value="1"/>
</dbReference>
<dbReference type="InterPro" id="IPR043162">
    <property type="entry name" value="DOCK_C_lobe_C"/>
</dbReference>
<dbReference type="EMBL" id="JWZT01002881">
    <property type="protein sequence ID" value="KII68240.1"/>
    <property type="molecule type" value="Genomic_DNA"/>
</dbReference>
<dbReference type="Proteomes" id="UP000031668">
    <property type="component" value="Unassembled WGS sequence"/>
</dbReference>
<dbReference type="Gene3D" id="1.20.58.740">
    <property type="match status" value="1"/>
</dbReference>
<dbReference type="OrthoDB" id="10682187at2759"/>
<evidence type="ECO:0000259" key="2">
    <source>
        <dbReference type="PROSITE" id="PS51651"/>
    </source>
</evidence>
<evidence type="ECO:0000313" key="3">
    <source>
        <dbReference type="EMBL" id="KII68240.1"/>
    </source>
</evidence>
<evidence type="ECO:0000313" key="4">
    <source>
        <dbReference type="Proteomes" id="UP000031668"/>
    </source>
</evidence>
<evidence type="ECO:0000256" key="1">
    <source>
        <dbReference type="PROSITE-ProRule" id="PRU00984"/>
    </source>
</evidence>
<comment type="caution">
    <text evidence="3">The sequence shown here is derived from an EMBL/GenBank/DDBJ whole genome shotgun (WGS) entry which is preliminary data.</text>
</comment>
<proteinExistence type="inferred from homology"/>
<reference evidence="3 4" key="1">
    <citation type="journal article" date="2014" name="Genome Biol. Evol.">
        <title>The genome of the myxosporean Thelohanellus kitauei shows adaptations to nutrient acquisition within its fish host.</title>
        <authorList>
            <person name="Yang Y."/>
            <person name="Xiong J."/>
            <person name="Zhou Z."/>
            <person name="Huo F."/>
            <person name="Miao W."/>
            <person name="Ran C."/>
            <person name="Liu Y."/>
            <person name="Zhang J."/>
            <person name="Feng J."/>
            <person name="Wang M."/>
            <person name="Wang M."/>
            <person name="Wang L."/>
            <person name="Yao B."/>
        </authorList>
    </citation>
    <scope>NUCLEOTIDE SEQUENCE [LARGE SCALE GENOMIC DNA]</scope>
    <source>
        <strain evidence="3">Wuqing</strain>
    </source>
</reference>
<dbReference type="InterPro" id="IPR046773">
    <property type="entry name" value="DOCKER_Lobe_C"/>
</dbReference>
<protein>
    <recommendedName>
        <fullName evidence="2">DOCKER domain-containing protein</fullName>
    </recommendedName>
</protein>
<comment type="similarity">
    <text evidence="1">Belongs to the DOCK family.</text>
</comment>
<dbReference type="AlphaFoldDB" id="A0A0C2MVQ3"/>
<dbReference type="Pfam" id="PF20421">
    <property type="entry name" value="DHR-2_Lobe_C"/>
    <property type="match status" value="1"/>
</dbReference>
<accession>A0A0C2MVQ3</accession>
<dbReference type="InterPro" id="IPR027357">
    <property type="entry name" value="DOCKER_dom"/>
</dbReference>
<organism evidence="3 4">
    <name type="scientific">Thelohanellus kitauei</name>
    <name type="common">Myxosporean</name>
    <dbReference type="NCBI Taxonomy" id="669202"/>
    <lineage>
        <taxon>Eukaryota</taxon>
        <taxon>Metazoa</taxon>
        <taxon>Cnidaria</taxon>
        <taxon>Myxozoa</taxon>
        <taxon>Myxosporea</taxon>
        <taxon>Bivalvulida</taxon>
        <taxon>Platysporina</taxon>
        <taxon>Myxobolidae</taxon>
        <taxon>Thelohanellus</taxon>
    </lineage>
</organism>
<sequence length="153" mass="17791">MKSTIQEYVKNSTNYTILLMKLQGNLLAAVNGGISLITKKYLQKDYFKNNESELHKAKTLKKLLSEFMEANKNGIMLYSTNVDEQNELLFEKITEGYNETVEQFKKLGIECPLLKDDLHKNRNKSKEIIEKNPALKYAMLFKVRISYIFITIL</sequence>
<feature type="domain" description="DOCKER" evidence="2">
    <location>
        <begin position="1"/>
        <end position="113"/>
    </location>
</feature>
<name>A0A0C2MVQ3_THEKT</name>
<gene>
    <name evidence="3" type="ORF">RF11_13362</name>
</gene>